<accession>A0A101A4M6</accession>
<dbReference type="PANTHER" id="PTHR30055:SF212">
    <property type="entry name" value="TETR-FAMILY FAMILY TRANSCRIPTIONAL REGULATOR"/>
    <property type="match status" value="1"/>
</dbReference>
<keyword evidence="7" id="KW-1185">Reference proteome</keyword>
<dbReference type="InterPro" id="IPR036271">
    <property type="entry name" value="Tet_transcr_reg_TetR-rel_C_sf"/>
</dbReference>
<dbReference type="InterPro" id="IPR025996">
    <property type="entry name" value="MT1864/Rv1816-like_C"/>
</dbReference>
<keyword evidence="3" id="KW-0804">Transcription</keyword>
<evidence type="ECO:0000313" key="6">
    <source>
        <dbReference type="EMBL" id="KUI13301.1"/>
    </source>
</evidence>
<proteinExistence type="predicted"/>
<name>A0A101A4M6_9MYCO</name>
<feature type="DNA-binding region" description="H-T-H motif" evidence="4">
    <location>
        <begin position="36"/>
        <end position="55"/>
    </location>
</feature>
<dbReference type="EMBL" id="LQIR01000030">
    <property type="protein sequence ID" value="KUI13301.1"/>
    <property type="molecule type" value="Genomic_DNA"/>
</dbReference>
<dbReference type="InterPro" id="IPR001647">
    <property type="entry name" value="HTH_TetR"/>
</dbReference>
<sequence length="225" mass="24304">MKRRRAPRGSGEQLRDEILDATTDLLLESGNAKEVSIRSVAQRVGVTPPSIYLHFADKDALLDAVCARYFEKLDEEMQSVAAGQPSTIEVLRAQGLAYVRFAMKTPELYRIATMGDSRPGSDVDIALNSSAFVHLRAAVEGLMAEGTYPPGDSTATALELMTVAHGVAAMLISKPYLPWGDVEDFADRVLAAVCFGQIARGAVDLDRPPEAVAQLKGALHVRHGR</sequence>
<evidence type="ECO:0000256" key="1">
    <source>
        <dbReference type="ARBA" id="ARBA00023015"/>
    </source>
</evidence>
<organism evidence="6 7">
    <name type="scientific">Mycobacterium lehmannii</name>
    <dbReference type="NCBI Taxonomy" id="2048550"/>
    <lineage>
        <taxon>Bacteria</taxon>
        <taxon>Bacillati</taxon>
        <taxon>Actinomycetota</taxon>
        <taxon>Actinomycetes</taxon>
        <taxon>Mycobacteriales</taxon>
        <taxon>Mycobacteriaceae</taxon>
        <taxon>Mycobacterium</taxon>
    </lineage>
</organism>
<dbReference type="PANTHER" id="PTHR30055">
    <property type="entry name" value="HTH-TYPE TRANSCRIPTIONAL REGULATOR RUTR"/>
    <property type="match status" value="1"/>
</dbReference>
<dbReference type="SUPFAM" id="SSF46689">
    <property type="entry name" value="Homeodomain-like"/>
    <property type="match status" value="1"/>
</dbReference>
<gene>
    <name evidence="6" type="ORF">AU192_05310</name>
</gene>
<protein>
    <submittedName>
        <fullName evidence="6">TetR family transcriptional regulator</fullName>
    </submittedName>
</protein>
<keyword evidence="1" id="KW-0805">Transcription regulation</keyword>
<dbReference type="Pfam" id="PF13305">
    <property type="entry name" value="TetR_C_33"/>
    <property type="match status" value="1"/>
</dbReference>
<dbReference type="InterPro" id="IPR009057">
    <property type="entry name" value="Homeodomain-like_sf"/>
</dbReference>
<dbReference type="Pfam" id="PF00440">
    <property type="entry name" value="TetR_N"/>
    <property type="match status" value="1"/>
</dbReference>
<dbReference type="AlphaFoldDB" id="A0A101A4M6"/>
<evidence type="ECO:0000256" key="3">
    <source>
        <dbReference type="ARBA" id="ARBA00023163"/>
    </source>
</evidence>
<dbReference type="RefSeq" id="WP_064397965.1">
    <property type="nucleotide sequence ID" value="NZ_LQIR01000030.1"/>
</dbReference>
<dbReference type="Gene3D" id="1.10.357.10">
    <property type="entry name" value="Tetracycline Repressor, domain 2"/>
    <property type="match status" value="1"/>
</dbReference>
<reference evidence="6 7" key="1">
    <citation type="submission" date="2016-01" db="EMBL/GenBank/DDBJ databases">
        <authorList>
            <consortium name="TB Trials Study Group"/>
            <person name="Sutton G."/>
            <person name="Brinkac L."/>
            <person name="Sanka R."/>
            <person name="Adams M."/>
            <person name="Lau E.L."/>
            <person name="Macaden R."/>
            <person name="Grewal H.M.S."/>
        </authorList>
    </citation>
    <scope>NUCLEOTIDE SEQUENCE [LARGE SCALE GENOMIC DNA]</scope>
    <source>
        <strain evidence="6 7">IS-1744</strain>
    </source>
</reference>
<dbReference type="Proteomes" id="UP000053707">
    <property type="component" value="Unassembled WGS sequence"/>
</dbReference>
<evidence type="ECO:0000256" key="2">
    <source>
        <dbReference type="ARBA" id="ARBA00023125"/>
    </source>
</evidence>
<comment type="caution">
    <text evidence="6">The sequence shown here is derived from an EMBL/GenBank/DDBJ whole genome shotgun (WGS) entry which is preliminary data.</text>
</comment>
<dbReference type="InterPro" id="IPR050109">
    <property type="entry name" value="HTH-type_TetR-like_transc_reg"/>
</dbReference>
<dbReference type="SUPFAM" id="SSF48498">
    <property type="entry name" value="Tetracyclin repressor-like, C-terminal domain"/>
    <property type="match status" value="1"/>
</dbReference>
<evidence type="ECO:0000313" key="7">
    <source>
        <dbReference type="Proteomes" id="UP000053707"/>
    </source>
</evidence>
<dbReference type="GO" id="GO:0000976">
    <property type="term" value="F:transcription cis-regulatory region binding"/>
    <property type="evidence" value="ECO:0007669"/>
    <property type="project" value="TreeGrafter"/>
</dbReference>
<feature type="domain" description="HTH tetR-type" evidence="5">
    <location>
        <begin position="12"/>
        <end position="73"/>
    </location>
</feature>
<evidence type="ECO:0000256" key="4">
    <source>
        <dbReference type="PROSITE-ProRule" id="PRU00335"/>
    </source>
</evidence>
<keyword evidence="2 4" id="KW-0238">DNA-binding</keyword>
<evidence type="ECO:0000259" key="5">
    <source>
        <dbReference type="PROSITE" id="PS50977"/>
    </source>
</evidence>
<dbReference type="PROSITE" id="PS50977">
    <property type="entry name" value="HTH_TETR_2"/>
    <property type="match status" value="1"/>
</dbReference>
<dbReference type="GO" id="GO:0003700">
    <property type="term" value="F:DNA-binding transcription factor activity"/>
    <property type="evidence" value="ECO:0007669"/>
    <property type="project" value="TreeGrafter"/>
</dbReference>